<proteinExistence type="inferred from homology"/>
<dbReference type="InterPro" id="IPR011993">
    <property type="entry name" value="PH-like_dom_sf"/>
</dbReference>
<evidence type="ECO:0000313" key="17">
    <source>
        <dbReference type="Ensembl" id="ENSENLP00000038127.1"/>
    </source>
</evidence>
<keyword evidence="10" id="KW-0653">Protein transport</keyword>
<dbReference type="OMA" id="NEGHRAQ"/>
<dbReference type="InterPro" id="IPR012466">
    <property type="entry name" value="NECAP_PHear"/>
</dbReference>
<evidence type="ECO:0000256" key="11">
    <source>
        <dbReference type="ARBA" id="ARBA00023136"/>
    </source>
</evidence>
<evidence type="ECO:0000256" key="9">
    <source>
        <dbReference type="ARBA" id="ARBA00022737"/>
    </source>
</evidence>
<comment type="subcellular location">
    <subcellularLocation>
        <location evidence="2">Cell membrane</location>
    </subcellularLocation>
    <subcellularLocation>
        <location evidence="3">Cytoplasmic vesicle</location>
        <location evidence="3">Clathrin-coated vesicle membrane</location>
    </subcellularLocation>
</comment>
<accession>A0A665W2Y9</accession>
<dbReference type="Ensembl" id="ENSENLT00000039144.1">
    <property type="protein sequence ID" value="ENSENLP00000038127.1"/>
    <property type="gene ID" value="ENSENLG00000016499.1"/>
</dbReference>
<evidence type="ECO:0000256" key="6">
    <source>
        <dbReference type="ARBA" id="ARBA00022475"/>
    </source>
</evidence>
<dbReference type="SUPFAM" id="SSF50729">
    <property type="entry name" value="PH domain-like"/>
    <property type="match status" value="1"/>
</dbReference>
<protein>
    <recommendedName>
        <fullName evidence="13">Adaptin ear-binding coat-associated protein 1</fullName>
    </recommendedName>
    <alternativeName>
        <fullName evidence="14">NECAP endocytosis-associated protein 1</fullName>
    </alternativeName>
</protein>
<keyword evidence="9" id="KW-0677">Repeat</keyword>
<evidence type="ECO:0000256" key="1">
    <source>
        <dbReference type="ARBA" id="ARBA00002550"/>
    </source>
</evidence>
<dbReference type="GO" id="GO:0005886">
    <property type="term" value="C:plasma membrane"/>
    <property type="evidence" value="ECO:0007669"/>
    <property type="project" value="UniProtKB-SubCell"/>
</dbReference>
<evidence type="ECO:0000256" key="4">
    <source>
        <dbReference type="ARBA" id="ARBA00007736"/>
    </source>
</evidence>
<evidence type="ECO:0000259" key="16">
    <source>
        <dbReference type="Pfam" id="PF07933"/>
    </source>
</evidence>
<evidence type="ECO:0000256" key="8">
    <source>
        <dbReference type="ARBA" id="ARBA00022583"/>
    </source>
</evidence>
<dbReference type="GO" id="GO:0006897">
    <property type="term" value="P:endocytosis"/>
    <property type="evidence" value="ECO:0007669"/>
    <property type="project" value="UniProtKB-KW"/>
</dbReference>
<dbReference type="FunFam" id="2.30.29.30:FF:000064">
    <property type="entry name" value="Adaptin ear-binding coat-associated protein 1"/>
    <property type="match status" value="1"/>
</dbReference>
<comment type="similarity">
    <text evidence="4">Belongs to the NECAP family.</text>
</comment>
<keyword evidence="7" id="KW-0597">Phosphoprotein</keyword>
<comment type="function">
    <text evidence="1">Involved in endocytosis.</text>
</comment>
<reference evidence="17" key="2">
    <citation type="submission" date="2025-08" db="UniProtKB">
        <authorList>
            <consortium name="Ensembl"/>
        </authorList>
    </citation>
    <scope>IDENTIFICATION</scope>
</reference>
<gene>
    <name evidence="17" type="primary">LOC115044835</name>
</gene>
<dbReference type="Gene3D" id="2.30.29.30">
    <property type="entry name" value="Pleckstrin-homology domain (PH domain)/Phosphotyrosine-binding domain (PTB)"/>
    <property type="match status" value="1"/>
</dbReference>
<keyword evidence="8" id="KW-0254">Endocytosis</keyword>
<dbReference type="AlphaFoldDB" id="A0A665W2Y9"/>
<reference evidence="17" key="1">
    <citation type="submission" date="2021-04" db="EMBL/GenBank/DDBJ databases">
        <authorList>
            <consortium name="Wellcome Sanger Institute Data Sharing"/>
        </authorList>
    </citation>
    <scope>NUCLEOTIDE SEQUENCE [LARGE SCALE GENOMIC DNA]</scope>
</reference>
<dbReference type="Proteomes" id="UP000472264">
    <property type="component" value="Chromosome 6"/>
</dbReference>
<feature type="compositionally biased region" description="Pro residues" evidence="15">
    <location>
        <begin position="185"/>
        <end position="198"/>
    </location>
</feature>
<evidence type="ECO:0000256" key="14">
    <source>
        <dbReference type="ARBA" id="ARBA00042069"/>
    </source>
</evidence>
<evidence type="ECO:0000256" key="13">
    <source>
        <dbReference type="ARBA" id="ARBA00040664"/>
    </source>
</evidence>
<dbReference type="PANTHER" id="PTHR12847">
    <property type="entry name" value="ATP-BINDING CASSETTE ABC TRANSPORTER-RELATED"/>
    <property type="match status" value="1"/>
</dbReference>
<dbReference type="InParanoid" id="A0A665W2Y9"/>
<organism evidence="17 18">
    <name type="scientific">Echeneis naucrates</name>
    <name type="common">Live sharksucker</name>
    <dbReference type="NCBI Taxonomy" id="173247"/>
    <lineage>
        <taxon>Eukaryota</taxon>
        <taxon>Metazoa</taxon>
        <taxon>Chordata</taxon>
        <taxon>Craniata</taxon>
        <taxon>Vertebrata</taxon>
        <taxon>Euteleostomi</taxon>
        <taxon>Actinopterygii</taxon>
        <taxon>Neopterygii</taxon>
        <taxon>Teleostei</taxon>
        <taxon>Neoteleostei</taxon>
        <taxon>Acanthomorphata</taxon>
        <taxon>Carangaria</taxon>
        <taxon>Carangiformes</taxon>
        <taxon>Echeneidae</taxon>
        <taxon>Echeneis</taxon>
    </lineage>
</organism>
<evidence type="ECO:0000256" key="15">
    <source>
        <dbReference type="SAM" id="MobiDB-lite"/>
    </source>
</evidence>
<feature type="region of interest" description="Disordered" evidence="15">
    <location>
        <begin position="162"/>
        <end position="217"/>
    </location>
</feature>
<dbReference type="PANTHER" id="PTHR12847:SF15">
    <property type="entry name" value="ADAPTIN EAR-BINDING COAT-ASSOCIATED PROTEIN 1"/>
    <property type="match status" value="1"/>
</dbReference>
<evidence type="ECO:0000256" key="2">
    <source>
        <dbReference type="ARBA" id="ARBA00004236"/>
    </source>
</evidence>
<feature type="domain" description="NECAP PHear" evidence="16">
    <location>
        <begin position="9"/>
        <end position="166"/>
    </location>
</feature>
<evidence type="ECO:0000256" key="5">
    <source>
        <dbReference type="ARBA" id="ARBA00022448"/>
    </source>
</evidence>
<keyword evidence="11" id="KW-0472">Membrane</keyword>
<evidence type="ECO:0000256" key="10">
    <source>
        <dbReference type="ARBA" id="ARBA00022927"/>
    </source>
</evidence>
<keyword evidence="12" id="KW-0968">Cytoplasmic vesicle</keyword>
<reference evidence="17" key="3">
    <citation type="submission" date="2025-09" db="UniProtKB">
        <authorList>
            <consortium name="Ensembl"/>
        </authorList>
    </citation>
    <scope>IDENTIFICATION</scope>
</reference>
<evidence type="ECO:0000313" key="18">
    <source>
        <dbReference type="Proteomes" id="UP000472264"/>
    </source>
</evidence>
<dbReference type="GO" id="GO:0015031">
    <property type="term" value="P:protein transport"/>
    <property type="evidence" value="ECO:0007669"/>
    <property type="project" value="UniProtKB-KW"/>
</dbReference>
<dbReference type="CDD" id="cd13228">
    <property type="entry name" value="PHear_NECAP"/>
    <property type="match status" value="1"/>
</dbReference>
<dbReference type="Pfam" id="PF07933">
    <property type="entry name" value="DUF1681"/>
    <property type="match status" value="1"/>
</dbReference>
<evidence type="ECO:0000256" key="3">
    <source>
        <dbReference type="ARBA" id="ARBA00004640"/>
    </source>
</evidence>
<sequence>MATEGQFEYESVLCVKPEVNVYRIPPRASNRAIRAADWKLDAPDWTGRMRVTARGKVAYVKLEDKISGELFAQAPVEEYPGIAVETVSDSSRYFVLRIQDDNGRSAFIGIGFGDRGDAFDFNVALQDHFKWVKQENELSKQAQAPDTTPKLDLGFKEGQTITLNIGQSKKKERSRPQSSGGIGLLPPPPGGKLAPPPSSRSTNHNTQPPAGGSDTGRLLEIVSAVSLTVGHEMCPYCDASGVWQNQSSYKWAM</sequence>
<keyword evidence="6" id="KW-1003">Cell membrane</keyword>
<evidence type="ECO:0000256" key="12">
    <source>
        <dbReference type="ARBA" id="ARBA00023329"/>
    </source>
</evidence>
<keyword evidence="5" id="KW-0813">Transport</keyword>
<dbReference type="GO" id="GO:0030125">
    <property type="term" value="C:clathrin vesicle coat"/>
    <property type="evidence" value="ECO:0007669"/>
    <property type="project" value="TreeGrafter"/>
</dbReference>
<keyword evidence="18" id="KW-1185">Reference proteome</keyword>
<evidence type="ECO:0000256" key="7">
    <source>
        <dbReference type="ARBA" id="ARBA00022553"/>
    </source>
</evidence>
<name>A0A665W2Y9_ECHNA</name>